<evidence type="ECO:0000313" key="1">
    <source>
        <dbReference type="EMBL" id="JAP68608.1"/>
    </source>
</evidence>
<reference evidence="1" key="1">
    <citation type="submission" date="2016-02" db="EMBL/GenBank/DDBJ databases">
        <title>RNAseq analyses of the midgut from blood- or serum-fed Ixodes ricinus ticks.</title>
        <authorList>
            <person name="Perner J."/>
            <person name="Provaznik J."/>
            <person name="Schrenkova J."/>
            <person name="Urbanova V."/>
            <person name="Ribeiro J.M."/>
            <person name="Kopacek P."/>
        </authorList>
    </citation>
    <scope>NUCLEOTIDE SEQUENCE</scope>
    <source>
        <tissue evidence="1">Gut</tissue>
    </source>
</reference>
<dbReference type="AlphaFoldDB" id="A0A131XQY1"/>
<feature type="non-terminal residue" evidence="1">
    <location>
        <position position="1"/>
    </location>
</feature>
<accession>A0A131XQY1</accession>
<feature type="non-terminal residue" evidence="1">
    <location>
        <position position="152"/>
    </location>
</feature>
<proteinExistence type="evidence at transcript level"/>
<sequence>YRVVLPPLPAGIFAVNTEFLHRDVTGRPYRVDHFTADLERLGVMKEIAAIGAYQMNHLWMLTLHTAGVKQRLVEARELSVKEKCLVLDTDNSEVRLKVHWVPFHVPDDALFRAFERYGKAQEVTRETWRTEGFQGIQSSTRMVRLSLKQGVT</sequence>
<dbReference type="EMBL" id="GEFM01007188">
    <property type="protein sequence ID" value="JAP68608.1"/>
    <property type="molecule type" value="mRNA"/>
</dbReference>
<organism evidence="1">
    <name type="scientific">Ixodes ricinus</name>
    <name type="common">Common tick</name>
    <name type="synonym">Acarus ricinus</name>
    <dbReference type="NCBI Taxonomy" id="34613"/>
    <lineage>
        <taxon>Eukaryota</taxon>
        <taxon>Metazoa</taxon>
        <taxon>Ecdysozoa</taxon>
        <taxon>Arthropoda</taxon>
        <taxon>Chelicerata</taxon>
        <taxon>Arachnida</taxon>
        <taxon>Acari</taxon>
        <taxon>Parasitiformes</taxon>
        <taxon>Ixodida</taxon>
        <taxon>Ixodoidea</taxon>
        <taxon>Ixodidae</taxon>
        <taxon>Ixodinae</taxon>
        <taxon>Ixodes</taxon>
    </lineage>
</organism>
<protein>
    <submittedName>
        <fullName evidence="1">Uncharacterized protein</fullName>
    </submittedName>
</protein>
<name>A0A131XQY1_IXORI</name>